<evidence type="ECO:0000313" key="2">
    <source>
        <dbReference type="EMBL" id="GJU10346.1"/>
    </source>
</evidence>
<protein>
    <submittedName>
        <fullName evidence="2">Uncharacterized protein</fullName>
    </submittedName>
</protein>
<feature type="region of interest" description="Disordered" evidence="1">
    <location>
        <begin position="237"/>
        <end position="257"/>
    </location>
</feature>
<proteinExistence type="predicted"/>
<evidence type="ECO:0000313" key="3">
    <source>
        <dbReference type="Proteomes" id="UP001151760"/>
    </source>
</evidence>
<accession>A0ABQ5JCT5</accession>
<reference evidence="2" key="1">
    <citation type="journal article" date="2022" name="Int. J. Mol. Sci.">
        <title>Draft Genome of Tanacetum Coccineum: Genomic Comparison of Closely Related Tanacetum-Family Plants.</title>
        <authorList>
            <person name="Yamashiro T."/>
            <person name="Shiraishi A."/>
            <person name="Nakayama K."/>
            <person name="Satake H."/>
        </authorList>
    </citation>
    <scope>NUCLEOTIDE SEQUENCE</scope>
</reference>
<comment type="caution">
    <text evidence="2">The sequence shown here is derived from an EMBL/GenBank/DDBJ whole genome shotgun (WGS) entry which is preliminary data.</text>
</comment>
<gene>
    <name evidence="2" type="ORF">Tco_1132742</name>
</gene>
<sequence>MKMALELMLSTEMANAKAFSHPWRKFTRIQELEVVSQVFRQLDLRLFHYSRLDGYEKEKVQTEGLVFGMGEQQQEATMGNSKTGCLVVISSGLPEASDLGDCCLQFMGQTDMALPPRVQRHRYLRFEGLGYTDVNITDFEERLAPSYTSIRDPMLRLYHRLIACNIVGRSQEPEKVTVTDLFYLRGRDVGSFNIPYLLARYLRMFASRRKREVMISGRQFVACLAEHFDEGAQAVPAPIQAPQPSSAAGPARTMAQR</sequence>
<evidence type="ECO:0000256" key="1">
    <source>
        <dbReference type="SAM" id="MobiDB-lite"/>
    </source>
</evidence>
<dbReference type="EMBL" id="BQNB010021814">
    <property type="protein sequence ID" value="GJU10346.1"/>
    <property type="molecule type" value="Genomic_DNA"/>
</dbReference>
<reference evidence="2" key="2">
    <citation type="submission" date="2022-01" db="EMBL/GenBank/DDBJ databases">
        <authorList>
            <person name="Yamashiro T."/>
            <person name="Shiraishi A."/>
            <person name="Satake H."/>
            <person name="Nakayama K."/>
        </authorList>
    </citation>
    <scope>NUCLEOTIDE SEQUENCE</scope>
</reference>
<name>A0ABQ5JCT5_9ASTR</name>
<organism evidence="2 3">
    <name type="scientific">Tanacetum coccineum</name>
    <dbReference type="NCBI Taxonomy" id="301880"/>
    <lineage>
        <taxon>Eukaryota</taxon>
        <taxon>Viridiplantae</taxon>
        <taxon>Streptophyta</taxon>
        <taxon>Embryophyta</taxon>
        <taxon>Tracheophyta</taxon>
        <taxon>Spermatophyta</taxon>
        <taxon>Magnoliopsida</taxon>
        <taxon>eudicotyledons</taxon>
        <taxon>Gunneridae</taxon>
        <taxon>Pentapetalae</taxon>
        <taxon>asterids</taxon>
        <taxon>campanulids</taxon>
        <taxon>Asterales</taxon>
        <taxon>Asteraceae</taxon>
        <taxon>Asteroideae</taxon>
        <taxon>Anthemideae</taxon>
        <taxon>Anthemidinae</taxon>
        <taxon>Tanacetum</taxon>
    </lineage>
</organism>
<dbReference type="Proteomes" id="UP001151760">
    <property type="component" value="Unassembled WGS sequence"/>
</dbReference>
<keyword evidence="3" id="KW-1185">Reference proteome</keyword>
<feature type="compositionally biased region" description="Low complexity" evidence="1">
    <location>
        <begin position="237"/>
        <end position="251"/>
    </location>
</feature>